<name>A0A0K6FYM0_9AGAM</name>
<proteinExistence type="predicted"/>
<dbReference type="PANTHER" id="PTHR36482:SF5">
    <property type="entry name" value="23 KDA JASMONATE-INDUCED PROTEIN-LIKE"/>
    <property type="match status" value="1"/>
</dbReference>
<dbReference type="Proteomes" id="UP000044841">
    <property type="component" value="Unassembled WGS sequence"/>
</dbReference>
<evidence type="ECO:0000313" key="2">
    <source>
        <dbReference type="Proteomes" id="UP000044841"/>
    </source>
</evidence>
<keyword evidence="2" id="KW-1185">Reference proteome</keyword>
<sequence>MALFAHEADAIAYLDQQKQLAGYGSSVRVWFWNGTGQTITYLNKKAWEGDFYEPVEINVPPNNWFAFLHVHQPMLAQGCMGALLYRAPGADIFFGYTSPWSGLYRNGTYTEIRQTDGFPDMDAMGNQVSNSGGTYNASANGHGYNITMETNNDTSPYLRVVLSN</sequence>
<dbReference type="InterPro" id="IPR049065">
    <property type="entry name" value="Nakanori"/>
</dbReference>
<dbReference type="Pfam" id="PF21230">
    <property type="entry name" value="Nakanori"/>
    <property type="match status" value="1"/>
</dbReference>
<dbReference type="AlphaFoldDB" id="A0A0K6FYM0"/>
<gene>
    <name evidence="1" type="ORF">RSOLAG22IIIB_09414</name>
</gene>
<dbReference type="EMBL" id="CYGV01001224">
    <property type="protein sequence ID" value="CUA71249.1"/>
    <property type="molecule type" value="Genomic_DNA"/>
</dbReference>
<protein>
    <submittedName>
        <fullName evidence="1">Uncharacterized protein</fullName>
    </submittedName>
</protein>
<reference evidence="1 2" key="1">
    <citation type="submission" date="2015-07" db="EMBL/GenBank/DDBJ databases">
        <authorList>
            <person name="Noorani M."/>
        </authorList>
    </citation>
    <scope>NUCLEOTIDE SEQUENCE [LARGE SCALE GENOMIC DNA]</scope>
    <source>
        <strain evidence="1">BBA 69670</strain>
    </source>
</reference>
<accession>A0A0K6FYM0</accession>
<dbReference type="PANTHER" id="PTHR36482">
    <property type="entry name" value="OSJNBA0024J22.15 PROTEIN"/>
    <property type="match status" value="1"/>
</dbReference>
<dbReference type="InterPro" id="IPR053085">
    <property type="entry name" value="Jasmonate-induced_protein"/>
</dbReference>
<organism evidence="1 2">
    <name type="scientific">Rhizoctonia solani</name>
    <dbReference type="NCBI Taxonomy" id="456999"/>
    <lineage>
        <taxon>Eukaryota</taxon>
        <taxon>Fungi</taxon>
        <taxon>Dikarya</taxon>
        <taxon>Basidiomycota</taxon>
        <taxon>Agaricomycotina</taxon>
        <taxon>Agaricomycetes</taxon>
        <taxon>Cantharellales</taxon>
        <taxon>Ceratobasidiaceae</taxon>
        <taxon>Rhizoctonia</taxon>
    </lineage>
</organism>
<evidence type="ECO:0000313" key="1">
    <source>
        <dbReference type="EMBL" id="CUA71249.1"/>
    </source>
</evidence>